<gene>
    <name evidence="2" type="ORF">SPARVUS_LOCUS11287229</name>
</gene>
<keyword evidence="3" id="KW-1185">Reference proteome</keyword>
<protein>
    <submittedName>
        <fullName evidence="2">Uncharacterized protein</fullName>
    </submittedName>
</protein>
<name>A0ABN9F4D1_9NEOB</name>
<evidence type="ECO:0000256" key="1">
    <source>
        <dbReference type="SAM" id="MobiDB-lite"/>
    </source>
</evidence>
<feature type="compositionally biased region" description="Polar residues" evidence="1">
    <location>
        <begin position="35"/>
        <end position="51"/>
    </location>
</feature>
<feature type="non-terminal residue" evidence="2">
    <location>
        <position position="94"/>
    </location>
</feature>
<feature type="non-terminal residue" evidence="2">
    <location>
        <position position="1"/>
    </location>
</feature>
<proteinExistence type="predicted"/>
<dbReference type="Proteomes" id="UP001162483">
    <property type="component" value="Unassembled WGS sequence"/>
</dbReference>
<dbReference type="EMBL" id="CATNWA010016349">
    <property type="protein sequence ID" value="CAI9591924.1"/>
    <property type="molecule type" value="Genomic_DNA"/>
</dbReference>
<reference evidence="2" key="1">
    <citation type="submission" date="2023-05" db="EMBL/GenBank/DDBJ databases">
        <authorList>
            <person name="Stuckert A."/>
        </authorList>
    </citation>
    <scope>NUCLEOTIDE SEQUENCE</scope>
</reference>
<feature type="region of interest" description="Disordered" evidence="1">
    <location>
        <begin position="1"/>
        <end position="67"/>
    </location>
</feature>
<accession>A0ABN9F4D1</accession>
<comment type="caution">
    <text evidence="2">The sequence shown here is derived from an EMBL/GenBank/DDBJ whole genome shotgun (WGS) entry which is preliminary data.</text>
</comment>
<organism evidence="2 3">
    <name type="scientific">Staurois parvus</name>
    <dbReference type="NCBI Taxonomy" id="386267"/>
    <lineage>
        <taxon>Eukaryota</taxon>
        <taxon>Metazoa</taxon>
        <taxon>Chordata</taxon>
        <taxon>Craniata</taxon>
        <taxon>Vertebrata</taxon>
        <taxon>Euteleostomi</taxon>
        <taxon>Amphibia</taxon>
        <taxon>Batrachia</taxon>
        <taxon>Anura</taxon>
        <taxon>Neobatrachia</taxon>
        <taxon>Ranoidea</taxon>
        <taxon>Ranidae</taxon>
        <taxon>Staurois</taxon>
    </lineage>
</organism>
<sequence length="94" mass="9787">TGFGPWGQGRNLQGALASNEDDGPPIDRGGAQGSKPEQSSAEKMVSDQSASKMEDSKGVEGEPNREKMPASFVVLGLRPERAWPAMLGPTCASG</sequence>
<evidence type="ECO:0000313" key="2">
    <source>
        <dbReference type="EMBL" id="CAI9591924.1"/>
    </source>
</evidence>
<feature type="compositionally biased region" description="Basic and acidic residues" evidence="1">
    <location>
        <begin position="52"/>
        <end position="67"/>
    </location>
</feature>
<evidence type="ECO:0000313" key="3">
    <source>
        <dbReference type="Proteomes" id="UP001162483"/>
    </source>
</evidence>